<reference evidence="3" key="1">
    <citation type="submission" date="2023-10" db="EMBL/GenBank/DDBJ databases">
        <authorList>
            <person name="Chen Y."/>
            <person name="Shah S."/>
            <person name="Dougan E. K."/>
            <person name="Thang M."/>
            <person name="Chan C."/>
        </authorList>
    </citation>
    <scope>NUCLEOTIDE SEQUENCE [LARGE SCALE GENOMIC DNA]</scope>
</reference>
<feature type="chain" id="PRO_5045634055" evidence="2">
    <location>
        <begin position="26"/>
        <end position="300"/>
    </location>
</feature>
<dbReference type="InterPro" id="IPR029048">
    <property type="entry name" value="HSP70_C_sf"/>
</dbReference>
<name>A0ABN9Y2R3_9DINO</name>
<keyword evidence="2" id="KW-0732">Signal</keyword>
<dbReference type="EMBL" id="CAUYUJ010021741">
    <property type="protein sequence ID" value="CAK0906771.1"/>
    <property type="molecule type" value="Genomic_DNA"/>
</dbReference>
<evidence type="ECO:0000256" key="1">
    <source>
        <dbReference type="SAM" id="MobiDB-lite"/>
    </source>
</evidence>
<dbReference type="Proteomes" id="UP001189429">
    <property type="component" value="Unassembled WGS sequence"/>
</dbReference>
<sequence>MATVPSPPSAGQVAALALLARAAAAGAAEGGGGRQSVAAAVAAALRTVASLLGLQQDVQKTPLDEAGEQQVATRLLAIERALSLQVAGQPVPGAVRLDRNLAAHAEIGKGAGVLGLPVAEKRRRQRGRRRGRKQSELSDTEGPSDEKDEHRSNLVCTDSDQGCDNPHYKYGDGDKEKIEKVVHDTFNLMDQRTSTLLSFEGKQKELETIDNPIPKKALETDQAVQDTDAVRESQRKGVLKEYMSSAASAPLECMKNEPSLGKGGKSKPRGSYAMVNIGMGRSGFEPLGRVGKGKDKGIGL</sequence>
<evidence type="ECO:0000313" key="4">
    <source>
        <dbReference type="Proteomes" id="UP001189429"/>
    </source>
</evidence>
<accession>A0ABN9Y2R3</accession>
<organism evidence="3 4">
    <name type="scientific">Prorocentrum cordatum</name>
    <dbReference type="NCBI Taxonomy" id="2364126"/>
    <lineage>
        <taxon>Eukaryota</taxon>
        <taxon>Sar</taxon>
        <taxon>Alveolata</taxon>
        <taxon>Dinophyceae</taxon>
        <taxon>Prorocentrales</taxon>
        <taxon>Prorocentraceae</taxon>
        <taxon>Prorocentrum</taxon>
    </lineage>
</organism>
<dbReference type="SUPFAM" id="SSF100934">
    <property type="entry name" value="Heat shock protein 70kD (HSP70), C-terminal subdomain"/>
    <property type="match status" value="1"/>
</dbReference>
<feature type="region of interest" description="Disordered" evidence="1">
    <location>
        <begin position="254"/>
        <end position="273"/>
    </location>
</feature>
<proteinExistence type="predicted"/>
<feature type="compositionally biased region" description="Basic residues" evidence="1">
    <location>
        <begin position="121"/>
        <end position="132"/>
    </location>
</feature>
<gene>
    <name evidence="3" type="ORF">PCOR1329_LOCUS81983</name>
</gene>
<comment type="caution">
    <text evidence="3">The sequence shown here is derived from an EMBL/GenBank/DDBJ whole genome shotgun (WGS) entry which is preliminary data.</text>
</comment>
<evidence type="ECO:0000313" key="3">
    <source>
        <dbReference type="EMBL" id="CAK0906771.1"/>
    </source>
</evidence>
<protein>
    <submittedName>
        <fullName evidence="3">Uncharacterized protein</fullName>
    </submittedName>
</protein>
<keyword evidence="4" id="KW-1185">Reference proteome</keyword>
<feature type="region of interest" description="Disordered" evidence="1">
    <location>
        <begin position="118"/>
        <end position="171"/>
    </location>
</feature>
<feature type="signal peptide" evidence="2">
    <location>
        <begin position="1"/>
        <end position="25"/>
    </location>
</feature>
<evidence type="ECO:0000256" key="2">
    <source>
        <dbReference type="SAM" id="SignalP"/>
    </source>
</evidence>